<keyword evidence="2" id="KW-1133">Transmembrane helix</keyword>
<comment type="caution">
    <text evidence="3">The sequence shown here is derived from an EMBL/GenBank/DDBJ whole genome shotgun (WGS) entry which is preliminary data.</text>
</comment>
<dbReference type="EMBL" id="JADZLT010000049">
    <property type="protein sequence ID" value="MBH0237847.1"/>
    <property type="molecule type" value="Genomic_DNA"/>
</dbReference>
<dbReference type="RefSeq" id="WP_197310916.1">
    <property type="nucleotide sequence ID" value="NZ_JADZLT010000049.1"/>
</dbReference>
<sequence length="362" mass="37953">MQFGSAAAQLQRLHEAFVDAVAPLVGGREPRRRIVLADDGSGPPAVFDVDGATARRRADNAGPRRADRLRPVELRLDPAVAVGQRLHLPAAARDYLGAIVEHRLDRLTPWPPEKVVYGYAVADPAADAPAGTIAVDVQATSRTIADAALARAEAAGFRPTRLAAVAGAPETPAPIDLLRGTRSLARSRLRRTSARLLAVLWIAGIAAVSAAFWYHGERQEELAAVERRFAAQRAALGRTLGAGDGEARALAIIAARRPETSGVTLVDRIARALPDDTFLNELDIRAEDVRLVGSAGDAAALIARIDADPALENVRFSAPVARGEDGRYSFDIAARRVGGADAAAEPVAGDPYAGSVPAGGAP</sequence>
<gene>
    <name evidence="3" type="ORF">I5731_08445</name>
</gene>
<feature type="region of interest" description="Disordered" evidence="1">
    <location>
        <begin position="343"/>
        <end position="362"/>
    </location>
</feature>
<dbReference type="Proteomes" id="UP000631694">
    <property type="component" value="Unassembled WGS sequence"/>
</dbReference>
<dbReference type="InterPro" id="IPR052534">
    <property type="entry name" value="Extracell_DNA_Util/SecSys_Comp"/>
</dbReference>
<keyword evidence="2" id="KW-0812">Transmembrane</keyword>
<dbReference type="Pfam" id="PF05137">
    <property type="entry name" value="PilN"/>
    <property type="match status" value="1"/>
</dbReference>
<dbReference type="PANTHER" id="PTHR40278:SF1">
    <property type="entry name" value="DNA UTILIZATION PROTEIN HOFN"/>
    <property type="match status" value="1"/>
</dbReference>
<protein>
    <submittedName>
        <fullName evidence="3">PilN domain-containing protein</fullName>
    </submittedName>
</protein>
<accession>A0A931MXZ8</accession>
<evidence type="ECO:0000313" key="4">
    <source>
        <dbReference type="Proteomes" id="UP000631694"/>
    </source>
</evidence>
<dbReference type="AlphaFoldDB" id="A0A931MXZ8"/>
<name>A0A931MXZ8_9HYPH</name>
<dbReference type="PANTHER" id="PTHR40278">
    <property type="entry name" value="DNA UTILIZATION PROTEIN HOFN"/>
    <property type="match status" value="1"/>
</dbReference>
<evidence type="ECO:0000313" key="3">
    <source>
        <dbReference type="EMBL" id="MBH0237847.1"/>
    </source>
</evidence>
<evidence type="ECO:0000256" key="2">
    <source>
        <dbReference type="SAM" id="Phobius"/>
    </source>
</evidence>
<organism evidence="3 4">
    <name type="scientific">Methylobrevis albus</name>
    <dbReference type="NCBI Taxonomy" id="2793297"/>
    <lineage>
        <taxon>Bacteria</taxon>
        <taxon>Pseudomonadati</taxon>
        <taxon>Pseudomonadota</taxon>
        <taxon>Alphaproteobacteria</taxon>
        <taxon>Hyphomicrobiales</taxon>
        <taxon>Pleomorphomonadaceae</taxon>
        <taxon>Methylobrevis</taxon>
    </lineage>
</organism>
<keyword evidence="4" id="KW-1185">Reference proteome</keyword>
<feature type="transmembrane region" description="Helical" evidence="2">
    <location>
        <begin position="196"/>
        <end position="214"/>
    </location>
</feature>
<keyword evidence="2" id="KW-0472">Membrane</keyword>
<reference evidence="3" key="1">
    <citation type="submission" date="2020-12" db="EMBL/GenBank/DDBJ databases">
        <title>Methylobrevis albus sp. nov., isolated from fresh water lack sediment.</title>
        <authorList>
            <person name="Zou Q."/>
        </authorList>
    </citation>
    <scope>NUCLEOTIDE SEQUENCE</scope>
    <source>
        <strain evidence="3">L22</strain>
    </source>
</reference>
<evidence type="ECO:0000256" key="1">
    <source>
        <dbReference type="SAM" id="MobiDB-lite"/>
    </source>
</evidence>
<dbReference type="InterPro" id="IPR007813">
    <property type="entry name" value="PilN"/>
</dbReference>
<proteinExistence type="predicted"/>